<dbReference type="EMBL" id="CAADJG010000002">
    <property type="protein sequence ID" value="VFS69134.1"/>
    <property type="molecule type" value="Genomic_DNA"/>
</dbReference>
<sequence>MYGVCKRPYVVGNDSAFNGCGTVIRKASGKAFLFYMTGRHTFRQVNFDGREQSGSLTYGVSSSSQMNGSRFIECGIYRFGVGLGWSNYIATLYVQACNISGNGTGVRNLIDSRVIDSVINANKTRGVSLLTGANNNSFIGVRNEWNGQENYYAYKSVENIISGELCDRAGYAAIAALEGGSWVIDGTVVRRSGANVTEG</sequence>
<dbReference type="Proteomes" id="UP000332594">
    <property type="component" value="Unassembled WGS sequence"/>
</dbReference>
<name>A0A485B7D3_RAOTE</name>
<dbReference type="Gene3D" id="2.160.20.10">
    <property type="entry name" value="Single-stranded right-handed beta-helix, Pectin lyase-like"/>
    <property type="match status" value="1"/>
</dbReference>
<gene>
    <name evidence="1" type="ORF">NCTC13038_01642</name>
</gene>
<dbReference type="InterPro" id="IPR012334">
    <property type="entry name" value="Pectin_lyas_fold"/>
</dbReference>
<evidence type="ECO:0000313" key="2">
    <source>
        <dbReference type="Proteomes" id="UP000332594"/>
    </source>
</evidence>
<organism evidence="1 2">
    <name type="scientific">Raoultella terrigena</name>
    <name type="common">Klebsiella terrigena</name>
    <dbReference type="NCBI Taxonomy" id="577"/>
    <lineage>
        <taxon>Bacteria</taxon>
        <taxon>Pseudomonadati</taxon>
        <taxon>Pseudomonadota</taxon>
        <taxon>Gammaproteobacteria</taxon>
        <taxon>Enterobacterales</taxon>
        <taxon>Enterobacteriaceae</taxon>
        <taxon>Klebsiella/Raoultella group</taxon>
        <taxon>Raoultella</taxon>
    </lineage>
</organism>
<accession>A0A485B7D3</accession>
<evidence type="ECO:0008006" key="3">
    <source>
        <dbReference type="Google" id="ProtNLM"/>
    </source>
</evidence>
<reference evidence="1 2" key="1">
    <citation type="submission" date="2019-03" db="EMBL/GenBank/DDBJ databases">
        <authorList>
            <consortium name="Pathogen Informatics"/>
        </authorList>
    </citation>
    <scope>NUCLEOTIDE SEQUENCE [LARGE SCALE GENOMIC DNA]</scope>
    <source>
        <strain evidence="1 2">NCTC13038</strain>
    </source>
</reference>
<protein>
    <recommendedName>
        <fullName evidence="3">Right handed beta helix domain-containing protein</fullName>
    </recommendedName>
</protein>
<proteinExistence type="predicted"/>
<evidence type="ECO:0000313" key="1">
    <source>
        <dbReference type="EMBL" id="VFS69134.1"/>
    </source>
</evidence>
<dbReference type="AlphaFoldDB" id="A0A485B7D3"/>